<accession>A0A7V8FTB5</accession>
<dbReference type="Proteomes" id="UP000462435">
    <property type="component" value="Unassembled WGS sequence"/>
</dbReference>
<evidence type="ECO:0000313" key="2">
    <source>
        <dbReference type="Proteomes" id="UP000462435"/>
    </source>
</evidence>
<name>A0A7V8FTB5_9BURK</name>
<organism evidence="1 2">
    <name type="scientific">Herbaspirillum frisingense</name>
    <dbReference type="NCBI Taxonomy" id="92645"/>
    <lineage>
        <taxon>Bacteria</taxon>
        <taxon>Pseudomonadati</taxon>
        <taxon>Pseudomonadota</taxon>
        <taxon>Betaproteobacteria</taxon>
        <taxon>Burkholderiales</taxon>
        <taxon>Oxalobacteraceae</taxon>
        <taxon>Herbaspirillum</taxon>
    </lineage>
</organism>
<gene>
    <name evidence="1" type="ORF">GAK35_03924</name>
</gene>
<reference evidence="2" key="1">
    <citation type="journal article" date="2020" name="MBio">
        <title>Horizontal gene transfer to a defensive symbiont with a reduced genome amongst a multipartite beetle microbiome.</title>
        <authorList>
            <person name="Waterworth S.C."/>
            <person name="Florez L.V."/>
            <person name="Rees E.R."/>
            <person name="Hertweck C."/>
            <person name="Kaltenpoth M."/>
            <person name="Kwan J.C."/>
        </authorList>
    </citation>
    <scope>NUCLEOTIDE SEQUENCE [LARGE SCALE GENOMIC DNA]</scope>
</reference>
<dbReference type="AlphaFoldDB" id="A0A7V8FTB5"/>
<sequence>MARKNRVAKKQHSPKNVVWTNWQASLKGNPCGRMAAKFIASPLEQGPVTT</sequence>
<proteinExistence type="predicted"/>
<dbReference type="EMBL" id="WNDX01000180">
    <property type="protein sequence ID" value="KAF1037471.1"/>
    <property type="molecule type" value="Genomic_DNA"/>
</dbReference>
<protein>
    <submittedName>
        <fullName evidence="1">Uncharacterized protein</fullName>
    </submittedName>
</protein>
<evidence type="ECO:0000313" key="1">
    <source>
        <dbReference type="EMBL" id="KAF1037471.1"/>
    </source>
</evidence>
<comment type="caution">
    <text evidence="1">The sequence shown here is derived from an EMBL/GenBank/DDBJ whole genome shotgun (WGS) entry which is preliminary data.</text>
</comment>